<comment type="caution">
    <text evidence="1">The sequence shown here is derived from an EMBL/GenBank/DDBJ whole genome shotgun (WGS) entry which is preliminary data.</text>
</comment>
<proteinExistence type="predicted"/>
<reference evidence="1" key="1">
    <citation type="submission" date="2019-04" db="EMBL/GenBank/DDBJ databases">
        <title>Microbes associate with the intestines of laboratory mice.</title>
        <authorList>
            <person name="Navarre W."/>
            <person name="Wong E."/>
            <person name="Huang K."/>
            <person name="Tropini C."/>
            <person name="Ng K."/>
            <person name="Yu B."/>
        </authorList>
    </citation>
    <scope>NUCLEOTIDE SEQUENCE</scope>
    <source>
        <strain evidence="1">NM72_1-8</strain>
    </source>
</reference>
<sequence>MARIKIFPKTFLYTLSVLIFIVITAHGIMYVLAPQISLGLVGEKGMELDGFLVSTDVDASQFVTFTIKRALPVSVSCCIVIAIVCAALFSRSMTRNICHLSETAQRMTKMDKSAICSVTSGDEIEDLAGNINSLYRSLLKAIHNLELEKKYVQESEKLKIDFLRAASHELKTPVTALNAILENMILGVGKYQDYDVYLPECKEITEQLSEMIHEILETSKMNIINEEKPTEINLPELLTNLCEPYKLIAVANEINFSVCLPQHFTVSIPISLFEKAVSNILANAVAYTESGKLISVSMDGRNLVVENECVPVRQSEIPQLFEPFYRLDYARSREQGGNGLGLYIVDTIFSALSIPYTFQAKDNPQRMCFTIYL</sequence>
<dbReference type="Proteomes" id="UP000307720">
    <property type="component" value="Unassembled WGS sequence"/>
</dbReference>
<keyword evidence="2" id="KW-1185">Reference proteome</keyword>
<evidence type="ECO:0000313" key="1">
    <source>
        <dbReference type="EMBL" id="TGX96199.1"/>
    </source>
</evidence>
<accession>A0AC61QV81</accession>
<name>A0AC61QV81_9FIRM</name>
<organism evidence="1 2">
    <name type="scientific">Hominisplanchenecus murintestinalis</name>
    <dbReference type="NCBI Taxonomy" id="2941517"/>
    <lineage>
        <taxon>Bacteria</taxon>
        <taxon>Bacillati</taxon>
        <taxon>Bacillota</taxon>
        <taxon>Clostridia</taxon>
        <taxon>Lachnospirales</taxon>
        <taxon>Lachnospiraceae</taxon>
        <taxon>Hominisplanchenecus</taxon>
    </lineage>
</organism>
<evidence type="ECO:0000313" key="2">
    <source>
        <dbReference type="Proteomes" id="UP000307720"/>
    </source>
</evidence>
<gene>
    <name evidence="1" type="ORF">E5357_17000</name>
</gene>
<protein>
    <submittedName>
        <fullName evidence="1">HAMP domain-containing protein</fullName>
    </submittedName>
</protein>
<dbReference type="EMBL" id="SRZB01000078">
    <property type="protein sequence ID" value="TGX96199.1"/>
    <property type="molecule type" value="Genomic_DNA"/>
</dbReference>